<dbReference type="AlphaFoldDB" id="A0A9X2VMF2"/>
<evidence type="ECO:0000313" key="1">
    <source>
        <dbReference type="EMBL" id="MCS7479104.1"/>
    </source>
</evidence>
<keyword evidence="2" id="KW-1185">Reference proteome</keyword>
<dbReference type="Proteomes" id="UP001141259">
    <property type="component" value="Unassembled WGS sequence"/>
</dbReference>
<proteinExistence type="predicted"/>
<sequence>MTAFDVGLRGSRCWLDLGGGRRVDMPISRWHEDADAADRVLVDACAGPTIDLGCGPGRLVAALVERGIVALGVDHSEVAVSLTRSRGVPALLRDLFAPLPGEGRWSHVLLADGNIGIGGDPTALLRRVGTLLHSRGTVLLEVDPPGCGLRRERARVGGEDSWGAWFDWAWLDPEALETAAHDAGFRVRWLVERAGRWFAELERS</sequence>
<dbReference type="EMBL" id="JANYMP010000008">
    <property type="protein sequence ID" value="MCS7479104.1"/>
    <property type="molecule type" value="Genomic_DNA"/>
</dbReference>
<dbReference type="SUPFAM" id="SSF53335">
    <property type="entry name" value="S-adenosyl-L-methionine-dependent methyltransferases"/>
    <property type="match status" value="1"/>
</dbReference>
<protein>
    <submittedName>
        <fullName evidence="1">Class I SAM-dependent methyltransferase</fullName>
    </submittedName>
</protein>
<keyword evidence="1" id="KW-0489">Methyltransferase</keyword>
<comment type="caution">
    <text evidence="1">The sequence shown here is derived from an EMBL/GenBank/DDBJ whole genome shotgun (WGS) entry which is preliminary data.</text>
</comment>
<dbReference type="Pfam" id="PF13489">
    <property type="entry name" value="Methyltransf_23"/>
    <property type="match status" value="1"/>
</dbReference>
<keyword evidence="1" id="KW-0808">Transferase</keyword>
<reference evidence="1" key="1">
    <citation type="submission" date="2022-08" db="EMBL/GenBank/DDBJ databases">
        <authorList>
            <person name="Tistechok S."/>
            <person name="Samborskyy M."/>
            <person name="Roman I."/>
        </authorList>
    </citation>
    <scope>NUCLEOTIDE SEQUENCE</scope>
    <source>
        <strain evidence="1">DSM 103496</strain>
    </source>
</reference>
<dbReference type="GO" id="GO:0008168">
    <property type="term" value="F:methyltransferase activity"/>
    <property type="evidence" value="ECO:0007669"/>
    <property type="project" value="UniProtKB-KW"/>
</dbReference>
<name>A0A9X2VMF2_9PSEU</name>
<dbReference type="GO" id="GO:0032259">
    <property type="term" value="P:methylation"/>
    <property type="evidence" value="ECO:0007669"/>
    <property type="project" value="UniProtKB-KW"/>
</dbReference>
<dbReference type="Gene3D" id="3.40.50.150">
    <property type="entry name" value="Vaccinia Virus protein VP39"/>
    <property type="match status" value="1"/>
</dbReference>
<gene>
    <name evidence="1" type="ORF">NZH93_19765</name>
</gene>
<accession>A0A9X2VMF2</accession>
<evidence type="ECO:0000313" key="2">
    <source>
        <dbReference type="Proteomes" id="UP001141259"/>
    </source>
</evidence>
<organism evidence="1 2">
    <name type="scientific">Umezawaea endophytica</name>
    <dbReference type="NCBI Taxonomy" id="1654476"/>
    <lineage>
        <taxon>Bacteria</taxon>
        <taxon>Bacillati</taxon>
        <taxon>Actinomycetota</taxon>
        <taxon>Actinomycetes</taxon>
        <taxon>Pseudonocardiales</taxon>
        <taxon>Pseudonocardiaceae</taxon>
        <taxon>Umezawaea</taxon>
    </lineage>
</organism>
<dbReference type="InterPro" id="IPR029063">
    <property type="entry name" value="SAM-dependent_MTases_sf"/>
</dbReference>
<dbReference type="RefSeq" id="WP_259624589.1">
    <property type="nucleotide sequence ID" value="NZ_JANYMP010000008.1"/>
</dbReference>